<dbReference type="RefSeq" id="WP_285673696.1">
    <property type="nucleotide sequence ID" value="NZ_BSYI01000039.1"/>
</dbReference>
<dbReference type="Gene3D" id="3.10.180.10">
    <property type="entry name" value="2,3-Dihydroxybiphenyl 1,2-Dioxygenase, domain 1"/>
    <property type="match status" value="1"/>
</dbReference>
<dbReference type="EMBL" id="BSYI01000039">
    <property type="protein sequence ID" value="GMG84618.1"/>
    <property type="molecule type" value="Genomic_DNA"/>
</dbReference>
<keyword evidence="3" id="KW-1185">Reference proteome</keyword>
<protein>
    <submittedName>
        <fullName evidence="2">VOC family protein</fullName>
    </submittedName>
</protein>
<dbReference type="PANTHER" id="PTHR46142:SF3">
    <property type="entry name" value="F18B13.24 PROTEIN"/>
    <property type="match status" value="1"/>
</dbReference>
<proteinExistence type="predicted"/>
<dbReference type="InterPro" id="IPR029068">
    <property type="entry name" value="Glyas_Bleomycin-R_OHBP_Dase"/>
</dbReference>
<evidence type="ECO:0000313" key="2">
    <source>
        <dbReference type="EMBL" id="GMG84618.1"/>
    </source>
</evidence>
<organism evidence="2 3">
    <name type="scientific">Paralimibaculum aggregatum</name>
    <dbReference type="NCBI Taxonomy" id="3036245"/>
    <lineage>
        <taxon>Bacteria</taxon>
        <taxon>Pseudomonadati</taxon>
        <taxon>Pseudomonadota</taxon>
        <taxon>Alphaproteobacteria</taxon>
        <taxon>Rhodobacterales</taxon>
        <taxon>Paracoccaceae</taxon>
        <taxon>Paralimibaculum</taxon>
    </lineage>
</organism>
<dbReference type="InterPro" id="IPR037523">
    <property type="entry name" value="VOC_core"/>
</dbReference>
<dbReference type="Pfam" id="PF00903">
    <property type="entry name" value="Glyoxalase"/>
    <property type="match status" value="1"/>
</dbReference>
<dbReference type="PROSITE" id="PS51819">
    <property type="entry name" value="VOC"/>
    <property type="match status" value="1"/>
</dbReference>
<dbReference type="PANTHER" id="PTHR46142">
    <property type="match status" value="1"/>
</dbReference>
<dbReference type="SUPFAM" id="SSF54593">
    <property type="entry name" value="Glyoxalase/Bleomycin resistance protein/Dihydroxybiphenyl dioxygenase"/>
    <property type="match status" value="1"/>
</dbReference>
<dbReference type="InterPro" id="IPR004360">
    <property type="entry name" value="Glyas_Fos-R_dOase_dom"/>
</dbReference>
<accession>A0ABQ6LN68</accession>
<sequence length="126" mass="13941">MTYRLDHVNIRTADPERLVEWYGRVLGLESGWRPPFDFPGAWLYAGEHPVIHLVGVAVTPGAAADAVRIEHFALSGDDLEGFRARLAAAGVESRERPVPGTDILQFNLRDPDGNHLHIDFRTGETG</sequence>
<reference evidence="2 3" key="1">
    <citation type="submission" date="2023-04" db="EMBL/GenBank/DDBJ databases">
        <title>Marinoamorphus aggregata gen. nov., sp. Nov., isolate from tissue of brittle star Ophioplocus japonicus.</title>
        <authorList>
            <person name="Kawano K."/>
            <person name="Sawayama S."/>
            <person name="Nakagawa S."/>
        </authorList>
    </citation>
    <scope>NUCLEOTIDE SEQUENCE [LARGE SCALE GENOMIC DNA]</scope>
    <source>
        <strain evidence="2 3">NKW23</strain>
    </source>
</reference>
<feature type="domain" description="VOC" evidence="1">
    <location>
        <begin position="4"/>
        <end position="121"/>
    </location>
</feature>
<gene>
    <name evidence="2" type="ORF">LNKW23_38340</name>
</gene>
<evidence type="ECO:0000259" key="1">
    <source>
        <dbReference type="PROSITE" id="PS51819"/>
    </source>
</evidence>
<evidence type="ECO:0000313" key="3">
    <source>
        <dbReference type="Proteomes" id="UP001239909"/>
    </source>
</evidence>
<comment type="caution">
    <text evidence="2">The sequence shown here is derived from an EMBL/GenBank/DDBJ whole genome shotgun (WGS) entry which is preliminary data.</text>
</comment>
<name>A0ABQ6LN68_9RHOB</name>
<dbReference type="Proteomes" id="UP001239909">
    <property type="component" value="Unassembled WGS sequence"/>
</dbReference>